<proteinExistence type="predicted"/>
<dbReference type="Proteomes" id="UP000605427">
    <property type="component" value="Unassembled WGS sequence"/>
</dbReference>
<reference evidence="3" key="1">
    <citation type="journal article" date="2019" name="Int. J. Syst. Evol. Microbiol.">
        <title>The Global Catalogue of Microorganisms (GCM) 10K type strain sequencing project: providing services to taxonomists for standard genome sequencing and annotation.</title>
        <authorList>
            <consortium name="The Broad Institute Genomics Platform"/>
            <consortium name="The Broad Institute Genome Sequencing Center for Infectious Disease"/>
            <person name="Wu L."/>
            <person name="Ma J."/>
        </authorList>
    </citation>
    <scope>NUCLEOTIDE SEQUENCE [LARGE SCALE GENOMIC DNA]</scope>
    <source>
        <strain evidence="3">CCM 8702</strain>
    </source>
</reference>
<sequence length="46" mass="5428">MQSNQHMQQFSDVLEEVNFILYGSTKGKPDEELETEREQQVEVSLR</sequence>
<name>A0ABQ1ZQJ5_9BACL</name>
<dbReference type="EMBL" id="BMDD01000001">
    <property type="protein sequence ID" value="GGH72476.1"/>
    <property type="molecule type" value="Genomic_DNA"/>
</dbReference>
<feature type="compositionally biased region" description="Basic and acidic residues" evidence="1">
    <location>
        <begin position="36"/>
        <end position="46"/>
    </location>
</feature>
<evidence type="ECO:0000256" key="1">
    <source>
        <dbReference type="SAM" id="MobiDB-lite"/>
    </source>
</evidence>
<keyword evidence="3" id="KW-1185">Reference proteome</keyword>
<evidence type="ECO:0000313" key="2">
    <source>
        <dbReference type="EMBL" id="GGH72476.1"/>
    </source>
</evidence>
<gene>
    <name evidence="2" type="ORF">GCM10007362_10640</name>
</gene>
<feature type="region of interest" description="Disordered" evidence="1">
    <location>
        <begin position="24"/>
        <end position="46"/>
    </location>
</feature>
<comment type="caution">
    <text evidence="2">The sequence shown here is derived from an EMBL/GenBank/DDBJ whole genome shotgun (WGS) entry which is preliminary data.</text>
</comment>
<evidence type="ECO:0000313" key="3">
    <source>
        <dbReference type="Proteomes" id="UP000605427"/>
    </source>
</evidence>
<protein>
    <submittedName>
        <fullName evidence="2">Uncharacterized protein</fullName>
    </submittedName>
</protein>
<accession>A0ABQ1ZQJ5</accession>
<organism evidence="2 3">
    <name type="scientific">Saccharibacillus endophyticus</name>
    <dbReference type="NCBI Taxonomy" id="2060666"/>
    <lineage>
        <taxon>Bacteria</taxon>
        <taxon>Bacillati</taxon>
        <taxon>Bacillota</taxon>
        <taxon>Bacilli</taxon>
        <taxon>Bacillales</taxon>
        <taxon>Paenibacillaceae</taxon>
        <taxon>Saccharibacillus</taxon>
    </lineage>
</organism>